<name>A0A816U3I4_BRANA</name>
<organism evidence="1">
    <name type="scientific">Brassica napus</name>
    <name type="common">Rape</name>
    <dbReference type="NCBI Taxonomy" id="3708"/>
    <lineage>
        <taxon>Eukaryota</taxon>
        <taxon>Viridiplantae</taxon>
        <taxon>Streptophyta</taxon>
        <taxon>Embryophyta</taxon>
        <taxon>Tracheophyta</taxon>
        <taxon>Spermatophyta</taxon>
        <taxon>Magnoliopsida</taxon>
        <taxon>eudicotyledons</taxon>
        <taxon>Gunneridae</taxon>
        <taxon>Pentapetalae</taxon>
        <taxon>rosids</taxon>
        <taxon>malvids</taxon>
        <taxon>Brassicales</taxon>
        <taxon>Brassicaceae</taxon>
        <taxon>Brassiceae</taxon>
        <taxon>Brassica</taxon>
    </lineage>
</organism>
<dbReference type="Proteomes" id="UP001295469">
    <property type="component" value="Chromosome C08"/>
</dbReference>
<reference evidence="1" key="1">
    <citation type="submission" date="2021-01" db="EMBL/GenBank/DDBJ databases">
        <authorList>
            <consortium name="Genoscope - CEA"/>
            <person name="William W."/>
        </authorList>
    </citation>
    <scope>NUCLEOTIDE SEQUENCE</scope>
</reference>
<dbReference type="EMBL" id="HG994372">
    <property type="protein sequence ID" value="CAF2107102.1"/>
    <property type="molecule type" value="Genomic_DNA"/>
</dbReference>
<dbReference type="PANTHER" id="PTHR31307">
    <property type="entry name" value="TRIHELIX TRANSCRIPTION FACTOR ASIL2"/>
    <property type="match status" value="1"/>
</dbReference>
<dbReference type="PANTHER" id="PTHR31307:SF40">
    <property type="entry name" value="TRIHELIX TRANSCRIPTION FACTOR ENAP1-RELATED"/>
    <property type="match status" value="1"/>
</dbReference>
<dbReference type="InterPro" id="IPR044823">
    <property type="entry name" value="ASIL1/2-like"/>
</dbReference>
<gene>
    <name evidence="1" type="ORF">DARMORV10_C08P09330.1</name>
</gene>
<sequence length="261" mass="29436">MQRRNQLDSSELTSSDLRMYNGLRYRLPHTLIQAFTSSPSLLPLSRIKAELASSNVAPHINGVSNVEDATRHRDDSLEERTQALKNAAGSKSSGSSLDDDDVCDWGFVVRKKRRVDEVYPSGGEGSSCTELARVILKLGEVYERIEGAKQRMMVELEKHRMEVAKEIELQRMNMLMDMQMELERSKLAKRRTAASGKKLKLDWSLFLLSNCEYMMGRLVLVFKGQWCKSLQGCGDSTNIILYCLITSLSGPINKLTLGRVI</sequence>
<dbReference type="AlphaFoldDB" id="A0A816U3I4"/>
<evidence type="ECO:0000313" key="1">
    <source>
        <dbReference type="EMBL" id="CAF2107102.1"/>
    </source>
</evidence>
<accession>A0A816U3I4</accession>
<proteinExistence type="predicted"/>
<protein>
    <submittedName>
        <fullName evidence="1">(rape) hypothetical protein</fullName>
    </submittedName>
</protein>